<evidence type="ECO:0000256" key="1">
    <source>
        <dbReference type="SAM" id="Phobius"/>
    </source>
</evidence>
<keyword evidence="1" id="KW-0472">Membrane</keyword>
<evidence type="ECO:0000259" key="2">
    <source>
        <dbReference type="Pfam" id="PF13038"/>
    </source>
</evidence>
<dbReference type="Proteomes" id="UP001601058">
    <property type="component" value="Unassembled WGS sequence"/>
</dbReference>
<feature type="domain" description="DUF3899" evidence="2">
    <location>
        <begin position="2"/>
        <end position="83"/>
    </location>
</feature>
<proteinExistence type="predicted"/>
<sequence>MNSLFFIALLLLMIGGILVVLKGGLFDGILYSFKRFYKRTSKLEEYVTEQTERIHDPTFKTGLKDLYVYPLVISGAVLFVFTLFTAVI</sequence>
<dbReference type="EMBL" id="JBIACJ010000024">
    <property type="protein sequence ID" value="MFE8698955.1"/>
    <property type="molecule type" value="Genomic_DNA"/>
</dbReference>
<evidence type="ECO:0000313" key="4">
    <source>
        <dbReference type="Proteomes" id="UP001601058"/>
    </source>
</evidence>
<feature type="transmembrane region" description="Helical" evidence="1">
    <location>
        <begin position="66"/>
        <end position="87"/>
    </location>
</feature>
<keyword evidence="4" id="KW-1185">Reference proteome</keyword>
<dbReference type="RefSeq" id="WP_389224294.1">
    <property type="nucleotide sequence ID" value="NZ_JBIACJ010000024.1"/>
</dbReference>
<comment type="caution">
    <text evidence="3">The sequence shown here is derived from an EMBL/GenBank/DDBJ whole genome shotgun (WGS) entry which is preliminary data.</text>
</comment>
<name>A0ABW6K7M2_9BACI</name>
<dbReference type="Pfam" id="PF13038">
    <property type="entry name" value="DUF3899"/>
    <property type="match status" value="1"/>
</dbReference>
<gene>
    <name evidence="3" type="ORF">ACFYKT_22030</name>
</gene>
<keyword evidence="1" id="KW-1133">Transmembrane helix</keyword>
<evidence type="ECO:0000313" key="3">
    <source>
        <dbReference type="EMBL" id="MFE8698955.1"/>
    </source>
</evidence>
<accession>A0ABW6K7M2</accession>
<feature type="transmembrane region" description="Helical" evidence="1">
    <location>
        <begin position="6"/>
        <end position="33"/>
    </location>
</feature>
<protein>
    <submittedName>
        <fullName evidence="3">DUF3899 domain-containing protein</fullName>
    </submittedName>
</protein>
<reference evidence="3 4" key="1">
    <citation type="submission" date="2024-08" db="EMBL/GenBank/DDBJ databases">
        <title>Two novel Cytobacillus novel species.</title>
        <authorList>
            <person name="Liu G."/>
        </authorList>
    </citation>
    <scope>NUCLEOTIDE SEQUENCE [LARGE SCALE GENOMIC DNA]</scope>
    <source>
        <strain evidence="3 4">FJAT-53684</strain>
    </source>
</reference>
<keyword evidence="1" id="KW-0812">Transmembrane</keyword>
<organism evidence="3 4">
    <name type="scientific">Cytobacillus mangrovibacter</name>
    <dbReference type="NCBI Taxonomy" id="3299024"/>
    <lineage>
        <taxon>Bacteria</taxon>
        <taxon>Bacillati</taxon>
        <taxon>Bacillota</taxon>
        <taxon>Bacilli</taxon>
        <taxon>Bacillales</taxon>
        <taxon>Bacillaceae</taxon>
        <taxon>Cytobacillus</taxon>
    </lineage>
</organism>
<dbReference type="InterPro" id="IPR025007">
    <property type="entry name" value="DUF3899"/>
</dbReference>